<reference evidence="2 3" key="1">
    <citation type="submission" date="2024-04" db="EMBL/GenBank/DDBJ databases">
        <title>Tritrichomonas musculus Genome.</title>
        <authorList>
            <person name="Alves-Ferreira E."/>
            <person name="Grigg M."/>
            <person name="Lorenzi H."/>
            <person name="Galac M."/>
        </authorList>
    </citation>
    <scope>NUCLEOTIDE SEQUENCE [LARGE SCALE GENOMIC DNA]</scope>
    <source>
        <strain evidence="2 3">EAF2021</strain>
    </source>
</reference>
<evidence type="ECO:0000313" key="2">
    <source>
        <dbReference type="EMBL" id="KAK8888501.1"/>
    </source>
</evidence>
<keyword evidence="1" id="KW-0472">Membrane</keyword>
<dbReference type="Proteomes" id="UP001470230">
    <property type="component" value="Unassembled WGS sequence"/>
</dbReference>
<evidence type="ECO:0000256" key="1">
    <source>
        <dbReference type="SAM" id="Phobius"/>
    </source>
</evidence>
<evidence type="ECO:0000313" key="3">
    <source>
        <dbReference type="Proteomes" id="UP001470230"/>
    </source>
</evidence>
<name>A0ABR2KCN4_9EUKA</name>
<keyword evidence="3" id="KW-1185">Reference proteome</keyword>
<feature type="transmembrane region" description="Helical" evidence="1">
    <location>
        <begin position="160"/>
        <end position="181"/>
    </location>
</feature>
<gene>
    <name evidence="2" type="ORF">M9Y10_039580</name>
</gene>
<protein>
    <submittedName>
        <fullName evidence="2">Uncharacterized protein</fullName>
    </submittedName>
</protein>
<proteinExistence type="predicted"/>
<accession>A0ABR2KCN4</accession>
<dbReference type="EMBL" id="JAPFFF010000006">
    <property type="protein sequence ID" value="KAK8888501.1"/>
    <property type="molecule type" value="Genomic_DNA"/>
</dbReference>
<comment type="caution">
    <text evidence="2">The sequence shown here is derived from an EMBL/GenBank/DDBJ whole genome shotgun (WGS) entry which is preliminary data.</text>
</comment>
<organism evidence="2 3">
    <name type="scientific">Tritrichomonas musculus</name>
    <dbReference type="NCBI Taxonomy" id="1915356"/>
    <lineage>
        <taxon>Eukaryota</taxon>
        <taxon>Metamonada</taxon>
        <taxon>Parabasalia</taxon>
        <taxon>Tritrichomonadida</taxon>
        <taxon>Tritrichomonadidae</taxon>
        <taxon>Tritrichomonas</taxon>
    </lineage>
</organism>
<sequence>MLFFSFLFGFSTSRKLESLVEKYKAQLQNNTSLAKEEQAILWSLAELARQVDKSVTAEEVESEIGAKINEILERVEIADAVLRKDFNSMRFEFATTKQAVAELIQSAKKQIVDDMQQFKTQLIESLKTLVETSGTAQEGWVKNSHEKVKDTFGSLKSSSLIRSVIFFVCFQILLVFGLVFYKKLDNQLRMFL</sequence>
<keyword evidence="1" id="KW-1133">Transmembrane helix</keyword>
<keyword evidence="1" id="KW-0812">Transmembrane</keyword>